<keyword evidence="1" id="KW-0732">Signal</keyword>
<sequence>MKSSMLCLLLLVAAAAIAVNLNQEDDLVSGMAAYRVVVGDGDAGGEEARQATTTATCTGLCKIAYTQWSYFIWGNQSTTVPTSYVGFVLTAATAASPVCYCIVSGGAYP</sequence>
<evidence type="ECO:0000313" key="2">
    <source>
        <dbReference type="Proteomes" id="UP000694843"/>
    </source>
</evidence>
<dbReference type="KEGG" id="hazt:108667299"/>
<feature type="signal peptide" evidence="1">
    <location>
        <begin position="1"/>
        <end position="18"/>
    </location>
</feature>
<proteinExistence type="predicted"/>
<evidence type="ECO:0000256" key="1">
    <source>
        <dbReference type="SAM" id="SignalP"/>
    </source>
</evidence>
<keyword evidence="2" id="KW-1185">Reference proteome</keyword>
<reference evidence="3" key="1">
    <citation type="submission" date="2025-08" db="UniProtKB">
        <authorList>
            <consortium name="RefSeq"/>
        </authorList>
    </citation>
    <scope>IDENTIFICATION</scope>
    <source>
        <tissue evidence="3">Whole organism</tissue>
    </source>
</reference>
<accession>A0A8B7N7C8</accession>
<dbReference type="GeneID" id="108667299"/>
<gene>
    <name evidence="3" type="primary">LOC108667299</name>
</gene>
<feature type="chain" id="PRO_5034083975" evidence="1">
    <location>
        <begin position="19"/>
        <end position="109"/>
    </location>
</feature>
<organism evidence="2 3">
    <name type="scientific">Hyalella azteca</name>
    <name type="common">Amphipod</name>
    <dbReference type="NCBI Taxonomy" id="294128"/>
    <lineage>
        <taxon>Eukaryota</taxon>
        <taxon>Metazoa</taxon>
        <taxon>Ecdysozoa</taxon>
        <taxon>Arthropoda</taxon>
        <taxon>Crustacea</taxon>
        <taxon>Multicrustacea</taxon>
        <taxon>Malacostraca</taxon>
        <taxon>Eumalacostraca</taxon>
        <taxon>Peracarida</taxon>
        <taxon>Amphipoda</taxon>
        <taxon>Senticaudata</taxon>
        <taxon>Talitrida</taxon>
        <taxon>Talitroidea</taxon>
        <taxon>Hyalellidae</taxon>
        <taxon>Hyalella</taxon>
    </lineage>
</organism>
<protein>
    <submittedName>
        <fullName evidence="3">Uncharacterized protein LOC108667299</fullName>
    </submittedName>
</protein>
<dbReference type="RefSeq" id="XP_018009797.1">
    <property type="nucleotide sequence ID" value="XM_018154308.2"/>
</dbReference>
<dbReference type="Proteomes" id="UP000694843">
    <property type="component" value="Unplaced"/>
</dbReference>
<name>A0A8B7N7C8_HYAAZ</name>
<dbReference type="AlphaFoldDB" id="A0A8B7N7C8"/>
<evidence type="ECO:0000313" key="3">
    <source>
        <dbReference type="RefSeq" id="XP_018009797.1"/>
    </source>
</evidence>